<name>A0A7Z2G804_9BURK</name>
<keyword evidence="3" id="KW-1185">Reference proteome</keyword>
<dbReference type="Proteomes" id="UP000434209">
    <property type="component" value="Chromosome 2"/>
</dbReference>
<evidence type="ECO:0008006" key="4">
    <source>
        <dbReference type="Google" id="ProtNLM"/>
    </source>
</evidence>
<evidence type="ECO:0000256" key="1">
    <source>
        <dbReference type="SAM" id="SignalP"/>
    </source>
</evidence>
<dbReference type="RefSeq" id="WP_158759725.1">
    <property type="nucleotide sequence ID" value="NZ_CP046910.1"/>
</dbReference>
<dbReference type="AlphaFoldDB" id="A0A7Z2G804"/>
<dbReference type="EMBL" id="CP046910">
    <property type="protein sequence ID" value="QGZ56771.1"/>
    <property type="molecule type" value="Genomic_DNA"/>
</dbReference>
<keyword evidence="1" id="KW-0732">Signal</keyword>
<feature type="chain" id="PRO_5030514321" description="Lipoprotein" evidence="1">
    <location>
        <begin position="25"/>
        <end position="178"/>
    </location>
</feature>
<accession>A0A7Z2G804</accession>
<reference evidence="2 3" key="1">
    <citation type="submission" date="2019-12" db="EMBL/GenBank/DDBJ databases">
        <title>Paraburkholderia acidiphila 7Q-K02 sp. nov and Paraburkholderia acidisoli DHF22 sp. nov., two strains isolated from forest soil.</title>
        <authorList>
            <person name="Gao Z."/>
            <person name="Qiu L."/>
        </authorList>
    </citation>
    <scope>NUCLEOTIDE SEQUENCE [LARGE SCALE GENOMIC DNA]</scope>
    <source>
        <strain evidence="2 3">7Q-K02</strain>
    </source>
</reference>
<protein>
    <recommendedName>
        <fullName evidence="4">Lipoprotein</fullName>
    </recommendedName>
</protein>
<dbReference type="KEGG" id="pacp:FAZ97_17565"/>
<feature type="signal peptide" evidence="1">
    <location>
        <begin position="1"/>
        <end position="24"/>
    </location>
</feature>
<evidence type="ECO:0000313" key="2">
    <source>
        <dbReference type="EMBL" id="QGZ56771.1"/>
    </source>
</evidence>
<dbReference type="PROSITE" id="PS51257">
    <property type="entry name" value="PROKAR_LIPOPROTEIN"/>
    <property type="match status" value="1"/>
</dbReference>
<sequence>MKKLMLLAAGVLALALSVAGCSTAQQQSAAQVAAKLKTDALNACGVVQPTLLSLQALANPAPGAAATLLTGQAVVINALVSTNAQVCASVGNVDPANVIALVNTSIPAAIQVVNAIPTLDPATKAAATGALLVFQTALSTALAIYNQNAATASSTATASTAATSTAASAPAAASAATQ</sequence>
<dbReference type="OrthoDB" id="9114754at2"/>
<organism evidence="2 3">
    <name type="scientific">Paraburkholderia acidiphila</name>
    <dbReference type="NCBI Taxonomy" id="2571747"/>
    <lineage>
        <taxon>Bacteria</taxon>
        <taxon>Pseudomonadati</taxon>
        <taxon>Pseudomonadota</taxon>
        <taxon>Betaproteobacteria</taxon>
        <taxon>Burkholderiales</taxon>
        <taxon>Burkholderiaceae</taxon>
        <taxon>Paraburkholderia</taxon>
    </lineage>
</organism>
<proteinExistence type="predicted"/>
<evidence type="ECO:0000313" key="3">
    <source>
        <dbReference type="Proteomes" id="UP000434209"/>
    </source>
</evidence>
<gene>
    <name evidence="2" type="ORF">FAZ97_17565</name>
</gene>